<evidence type="ECO:0000256" key="2">
    <source>
        <dbReference type="ARBA" id="ARBA00011915"/>
    </source>
</evidence>
<dbReference type="PANTHER" id="PTHR43176">
    <property type="entry name" value="3-HYDROXYISOBUTYRYL-COA HYDROLASE-RELATED"/>
    <property type="match status" value="1"/>
</dbReference>
<protein>
    <recommendedName>
        <fullName evidence="2">3-hydroxyisobutyryl-CoA hydrolase</fullName>
        <ecNumber evidence="2">3.1.2.4</ecNumber>
    </recommendedName>
</protein>
<dbReference type="EC" id="3.1.2.4" evidence="2"/>
<dbReference type="PANTHER" id="PTHR43176:SF3">
    <property type="entry name" value="3-HYDROXYISOBUTYRYL-COA HYDROLASE, MITOCHONDRIAL"/>
    <property type="match status" value="1"/>
</dbReference>
<dbReference type="SUPFAM" id="SSF52096">
    <property type="entry name" value="ClpP/crotonase"/>
    <property type="match status" value="1"/>
</dbReference>
<evidence type="ECO:0000313" key="5">
    <source>
        <dbReference type="EMBL" id="MFC0221141.1"/>
    </source>
</evidence>
<feature type="domain" description="Enoyl-CoA hydratase/isomerase" evidence="4">
    <location>
        <begin position="34"/>
        <end position="353"/>
    </location>
</feature>
<dbReference type="InterPro" id="IPR045004">
    <property type="entry name" value="ECH_dom"/>
</dbReference>
<dbReference type="NCBIfam" id="NF004127">
    <property type="entry name" value="PRK05617.1"/>
    <property type="match status" value="1"/>
</dbReference>
<comment type="catalytic activity">
    <reaction evidence="1">
        <text>3-hydroxy-2-methylpropanoyl-CoA + H2O = 3-hydroxy-2-methylpropanoate + CoA + H(+)</text>
        <dbReference type="Rhea" id="RHEA:20888"/>
        <dbReference type="ChEBI" id="CHEBI:11805"/>
        <dbReference type="ChEBI" id="CHEBI:15377"/>
        <dbReference type="ChEBI" id="CHEBI:15378"/>
        <dbReference type="ChEBI" id="CHEBI:57287"/>
        <dbReference type="ChEBI" id="CHEBI:57340"/>
        <dbReference type="EC" id="3.1.2.4"/>
    </reaction>
</comment>
<dbReference type="Gene3D" id="3.90.226.10">
    <property type="entry name" value="2-enoyl-CoA Hydratase, Chain A, domain 1"/>
    <property type="match status" value="1"/>
</dbReference>
<evidence type="ECO:0000259" key="4">
    <source>
        <dbReference type="Pfam" id="PF16113"/>
    </source>
</evidence>
<name>A0ABV6DWN0_9ACTN</name>
<proteinExistence type="predicted"/>
<comment type="caution">
    <text evidence="5">The sequence shown here is derived from an EMBL/GenBank/DDBJ whole genome shotgun (WGS) entry which is preliminary data.</text>
</comment>
<dbReference type="RefSeq" id="WP_378516847.1">
    <property type="nucleotide sequence ID" value="NZ_CBCSDI010000003.1"/>
</dbReference>
<dbReference type="InterPro" id="IPR029045">
    <property type="entry name" value="ClpP/crotonase-like_dom_sf"/>
</dbReference>
<dbReference type="CDD" id="cd06558">
    <property type="entry name" value="crotonase-like"/>
    <property type="match status" value="1"/>
</dbReference>
<accession>A0ABV6DWN0</accession>
<dbReference type="InterPro" id="IPR032259">
    <property type="entry name" value="HIBYL-CoA-H"/>
</dbReference>
<keyword evidence="3" id="KW-0378">Hydrolase</keyword>
<evidence type="ECO:0000313" key="6">
    <source>
        <dbReference type="Proteomes" id="UP001589698"/>
    </source>
</evidence>
<dbReference type="Pfam" id="PF16113">
    <property type="entry name" value="ECH_2"/>
    <property type="match status" value="1"/>
</dbReference>
<reference evidence="5 6" key="1">
    <citation type="submission" date="2024-09" db="EMBL/GenBank/DDBJ databases">
        <authorList>
            <person name="Sun Q."/>
            <person name="Mori K."/>
        </authorList>
    </citation>
    <scope>NUCLEOTIDE SEQUENCE [LARGE SCALE GENOMIC DNA]</scope>
    <source>
        <strain evidence="5 6">CCM 8654</strain>
    </source>
</reference>
<dbReference type="EMBL" id="JBHLXH010000001">
    <property type="protein sequence ID" value="MFC0221141.1"/>
    <property type="molecule type" value="Genomic_DNA"/>
</dbReference>
<sequence length="380" mass="40591">MSDHNTTPDTATDVNEATDATVLTERRGPNGRLGIITLNRPRAINALTHDMAIQIRAVLEEWARDDDVEAVALTGTGDRGLCAGGDIVAIYDDARTGGTATENFWRDEYHLNAFIASYPKPYVALMDGLVLGGGVGLSAHASHRVVTDRTRIGMPEVGIGFLPDVGGTWLLSNAPGELGTKLALTAGHVDAGDAIAVGLADHYVPAAELGTLLDLLAQLPVDAALDEVTRRAPGSNLLHQQEWIDAAFAHDTVDDILKALTARPEDGAVAARRALSRNSPTSLVVTLRALRSARDVASLEDALDQEYRIAVRLLRSHDFPEGIRAQVVDKDRDPKWHPATVADVDPADVDAYFAPLDDELAAHAHRHEPTSSFAQQGGTA</sequence>
<organism evidence="5 6">
    <name type="scientific">Nocardioides zeicaulis</name>
    <dbReference type="NCBI Taxonomy" id="1776857"/>
    <lineage>
        <taxon>Bacteria</taxon>
        <taxon>Bacillati</taxon>
        <taxon>Actinomycetota</taxon>
        <taxon>Actinomycetes</taxon>
        <taxon>Propionibacteriales</taxon>
        <taxon>Nocardioidaceae</taxon>
        <taxon>Nocardioides</taxon>
    </lineage>
</organism>
<keyword evidence="6" id="KW-1185">Reference proteome</keyword>
<dbReference type="Proteomes" id="UP001589698">
    <property type="component" value="Unassembled WGS sequence"/>
</dbReference>
<gene>
    <name evidence="5" type="ORF">ACFFJG_01505</name>
</gene>
<evidence type="ECO:0000256" key="3">
    <source>
        <dbReference type="ARBA" id="ARBA00022801"/>
    </source>
</evidence>
<evidence type="ECO:0000256" key="1">
    <source>
        <dbReference type="ARBA" id="ARBA00001709"/>
    </source>
</evidence>